<dbReference type="Gene3D" id="3.20.20.300">
    <property type="entry name" value="Glycoside hydrolase, family 3, N-terminal domain"/>
    <property type="match status" value="1"/>
</dbReference>
<keyword evidence="5" id="KW-0812">Transmembrane</keyword>
<dbReference type="InterPro" id="IPR050288">
    <property type="entry name" value="Cellulose_deg_GH3"/>
</dbReference>
<evidence type="ECO:0000256" key="3">
    <source>
        <dbReference type="ARBA" id="ARBA00023277"/>
    </source>
</evidence>
<feature type="domain" description="Fibronectin type III-like" evidence="6">
    <location>
        <begin position="472"/>
        <end position="546"/>
    </location>
</feature>
<dbReference type="InterPro" id="IPR001764">
    <property type="entry name" value="Glyco_hydro_3_N"/>
</dbReference>
<reference evidence="7 8" key="1">
    <citation type="submission" date="2019-10" db="EMBL/GenBank/DDBJ databases">
        <title>Bifidobacterium from non-human primates.</title>
        <authorList>
            <person name="Modesto M."/>
        </authorList>
    </citation>
    <scope>NUCLEOTIDE SEQUENCE [LARGE SCALE GENOMIC DNA]</scope>
    <source>
        <strain evidence="7 8">TRE17</strain>
    </source>
</reference>
<keyword evidence="8" id="KW-1185">Reference proteome</keyword>
<comment type="similarity">
    <text evidence="1 4">Belongs to the glycosyl hydrolase 3 family.</text>
</comment>
<evidence type="ECO:0000313" key="8">
    <source>
        <dbReference type="Proteomes" id="UP000469194"/>
    </source>
</evidence>
<evidence type="ECO:0000256" key="5">
    <source>
        <dbReference type="SAM" id="Phobius"/>
    </source>
</evidence>
<comment type="caution">
    <text evidence="7">The sequence shown here is derived from an EMBL/GenBank/DDBJ whole genome shotgun (WGS) entry which is preliminary data.</text>
</comment>
<dbReference type="Proteomes" id="UP000469194">
    <property type="component" value="Unassembled WGS sequence"/>
</dbReference>
<dbReference type="SMART" id="SM01217">
    <property type="entry name" value="Fn3_like"/>
    <property type="match status" value="1"/>
</dbReference>
<dbReference type="PROSITE" id="PS00775">
    <property type="entry name" value="GLYCOSYL_HYDROL_F3"/>
    <property type="match status" value="1"/>
</dbReference>
<dbReference type="InterPro" id="IPR036881">
    <property type="entry name" value="Glyco_hydro_3_C_sf"/>
</dbReference>
<keyword evidence="2 4" id="KW-0378">Hydrolase</keyword>
<sequence length="989" mass="108292">MLEINMEDVVNVIASVRMQLIAVAVALVLALVLTIAVNRRTVRETSVRKLAHAQTWIVAVIAMIVAVSTMLFGPLNTMLSLLGGSDGLSEETIARSKDLAVDIEREGIVMLKNDGDTLPLASKKVNVFGWASTNPIYGGTGSGSMNDQYETTSLLQSLHDAGIETNDELTDFYTQYRADRPNVSIALQDWTLPEPPADTYSDELVSDAKSFSDTAVVVLARSGGEGSDLPEDMSKMGSYNQMGDMPTSILTRGTDDQPTPGGAAYYNNSADYSDFEAGEGYLNLSKTEEDMIDLVSRNFDNVVLVYNGANAINMSFVDEHPQIRSVLWVPPAGQTGFEALGEIMTGAANPSGRTADTFVRDFSQAPWANNFGSFVYTDADDLKFPSVYGGRTIGERVPSFVNYVEGIYVGYKYYETAAEEGAIDYDKVVQYPFGYGLSYTDFEQKMGKVTYADGKVSFDVTVTNAGDVAGKDTVEVYYDPPYVNGGIEKASANLIDFAKTDELKPGESQTITFEFAAEDMASYDDENAKAYVLESGDYGISIRKNSHDVIDEQTIGVDETITYSGENHRSSDASSVTNEFDDIKPTFETLSRADRFANFAKVTAAPADTSMPEQYKKTLVNASNYKNVNDDSDEMPNMDAKNGVRLYELYGKDYDDELWDKLLDELSWNDMDTLIATAGYSNAAIESIDKPQQSDVDGPSTLNNNFTGVGSIGLPSGVSVANTFNQDLALQFGETIGDMAHEMDVTGWYAPAMNVHRTPYGGRNFEYFSEDGLLSGRMAAQQVAGAKSKGVYAFIKHFALNNQETNRRVILCTWADEQTMREIYLKPFELSVKDGGATAVMTGLNYIGNVYAGAYEPLLKNVLRDEWGFRGMVLTDYFSSQSYQIGDQAMRAGNDAMLATTDTTNHISDKSATSTKAMREACHNILYTAVNSWIYANGQPKVAMPLWQRIYFAVVAVLGVALIALEAVTIRRFIARRRGATVEVKSAAK</sequence>
<keyword evidence="5" id="KW-0472">Membrane</keyword>
<keyword evidence="5" id="KW-1133">Transmembrane helix</keyword>
<gene>
    <name evidence="7" type="ORF">GFD25_10570</name>
</gene>
<proteinExistence type="inferred from homology"/>
<dbReference type="InterPro" id="IPR017853">
    <property type="entry name" value="GH"/>
</dbReference>
<dbReference type="InterPro" id="IPR013783">
    <property type="entry name" value="Ig-like_fold"/>
</dbReference>
<evidence type="ECO:0000313" key="7">
    <source>
        <dbReference type="EMBL" id="NEG90416.1"/>
    </source>
</evidence>
<accession>A0A6N9Z7J9</accession>
<dbReference type="Pfam" id="PF14310">
    <property type="entry name" value="Fn3-like"/>
    <property type="match status" value="1"/>
</dbReference>
<dbReference type="SUPFAM" id="SSF52279">
    <property type="entry name" value="Beta-D-glucan exohydrolase, C-terminal domain"/>
    <property type="match status" value="1"/>
</dbReference>
<dbReference type="GO" id="GO:0005975">
    <property type="term" value="P:carbohydrate metabolic process"/>
    <property type="evidence" value="ECO:0007669"/>
    <property type="project" value="InterPro"/>
</dbReference>
<dbReference type="SUPFAM" id="SSF51445">
    <property type="entry name" value="(Trans)glycosidases"/>
    <property type="match status" value="1"/>
</dbReference>
<feature type="transmembrane region" description="Helical" evidence="5">
    <location>
        <begin position="20"/>
        <end position="38"/>
    </location>
</feature>
<organism evidence="7 8">
    <name type="scientific">Bifidobacterium aerophilum</name>
    <dbReference type="NCBI Taxonomy" id="1798155"/>
    <lineage>
        <taxon>Bacteria</taxon>
        <taxon>Bacillati</taxon>
        <taxon>Actinomycetota</taxon>
        <taxon>Actinomycetes</taxon>
        <taxon>Bifidobacteriales</taxon>
        <taxon>Bifidobacteriaceae</taxon>
        <taxon>Bifidobacterium</taxon>
    </lineage>
</organism>
<dbReference type="GO" id="GO:0004553">
    <property type="term" value="F:hydrolase activity, hydrolyzing O-glycosyl compounds"/>
    <property type="evidence" value="ECO:0007669"/>
    <property type="project" value="InterPro"/>
</dbReference>
<evidence type="ECO:0000256" key="1">
    <source>
        <dbReference type="ARBA" id="ARBA00005336"/>
    </source>
</evidence>
<keyword evidence="3" id="KW-0119">Carbohydrate metabolism</keyword>
<dbReference type="RefSeq" id="WP_163232658.1">
    <property type="nucleotide sequence ID" value="NZ_WHZW01000025.1"/>
</dbReference>
<dbReference type="PANTHER" id="PTHR42715:SF10">
    <property type="entry name" value="BETA-GLUCOSIDASE"/>
    <property type="match status" value="1"/>
</dbReference>
<dbReference type="AlphaFoldDB" id="A0A6N9Z7J9"/>
<feature type="transmembrane region" description="Helical" evidence="5">
    <location>
        <begin position="50"/>
        <end position="72"/>
    </location>
</feature>
<dbReference type="EMBL" id="WHZW01000025">
    <property type="protein sequence ID" value="NEG90416.1"/>
    <property type="molecule type" value="Genomic_DNA"/>
</dbReference>
<dbReference type="Pfam" id="PF01915">
    <property type="entry name" value="Glyco_hydro_3_C"/>
    <property type="match status" value="1"/>
</dbReference>
<evidence type="ECO:0000259" key="6">
    <source>
        <dbReference type="SMART" id="SM01217"/>
    </source>
</evidence>
<dbReference type="InterPro" id="IPR002772">
    <property type="entry name" value="Glyco_hydro_3_C"/>
</dbReference>
<dbReference type="InterPro" id="IPR036962">
    <property type="entry name" value="Glyco_hydro_3_N_sf"/>
</dbReference>
<dbReference type="InterPro" id="IPR026891">
    <property type="entry name" value="Fn3-like"/>
</dbReference>
<name>A0A6N9Z7J9_9BIFI</name>
<evidence type="ECO:0000256" key="4">
    <source>
        <dbReference type="RuleBase" id="RU361161"/>
    </source>
</evidence>
<dbReference type="Pfam" id="PF00933">
    <property type="entry name" value="Glyco_hydro_3"/>
    <property type="match status" value="1"/>
</dbReference>
<feature type="transmembrane region" description="Helical" evidence="5">
    <location>
        <begin position="950"/>
        <end position="968"/>
    </location>
</feature>
<dbReference type="Gene3D" id="3.40.50.1700">
    <property type="entry name" value="Glycoside hydrolase family 3 C-terminal domain"/>
    <property type="match status" value="1"/>
</dbReference>
<dbReference type="Gene3D" id="2.60.40.10">
    <property type="entry name" value="Immunoglobulins"/>
    <property type="match status" value="1"/>
</dbReference>
<keyword evidence="4" id="KW-0326">Glycosidase</keyword>
<evidence type="ECO:0000256" key="2">
    <source>
        <dbReference type="ARBA" id="ARBA00022801"/>
    </source>
</evidence>
<dbReference type="PANTHER" id="PTHR42715">
    <property type="entry name" value="BETA-GLUCOSIDASE"/>
    <property type="match status" value="1"/>
</dbReference>
<dbReference type="PRINTS" id="PR00133">
    <property type="entry name" value="GLHYDRLASE3"/>
</dbReference>
<protein>
    <submittedName>
        <fullName evidence="7">Beta-glucosidase</fullName>
    </submittedName>
</protein>
<dbReference type="InterPro" id="IPR019800">
    <property type="entry name" value="Glyco_hydro_3_AS"/>
</dbReference>